<gene>
    <name evidence="1" type="ORF">UY19_C0014G0098</name>
</gene>
<dbReference type="EMBL" id="LCPB01000014">
    <property type="protein sequence ID" value="KKU89498.1"/>
    <property type="molecule type" value="Genomic_DNA"/>
</dbReference>
<protein>
    <submittedName>
        <fullName evidence="1">Uncharacterized protein</fullName>
    </submittedName>
</protein>
<organism evidence="1 2">
    <name type="scientific">Candidatus Wolfebacteria bacterium GW2011_GWA2_47_9b</name>
    <dbReference type="NCBI Taxonomy" id="1619005"/>
    <lineage>
        <taxon>Bacteria</taxon>
        <taxon>Candidatus Wolfeibacteriota</taxon>
    </lineage>
</organism>
<sequence length="227" mass="25345">MMSRTQLRDLLISALSFSDSKGAKLWEKHLVTGFDAFLGGEDVFDAAYNDRPVAYMLATIVERSSVRFAIYCGGSFHADTILADRVGYVITGKGLSVRYLRGDHEEVRGEIADGYHAALDHFGADAFREMFNKMILYSAINDASLLDVDRGVVESILIVPGGVISDPLRLEVPRVSRLRSGTYYDLRSYDNREDLVNGVYGAWTALVSSREQDWARFLELIQPVFGD</sequence>
<evidence type="ECO:0000313" key="2">
    <source>
        <dbReference type="Proteomes" id="UP000033882"/>
    </source>
</evidence>
<evidence type="ECO:0000313" key="1">
    <source>
        <dbReference type="EMBL" id="KKU89498.1"/>
    </source>
</evidence>
<dbReference type="Proteomes" id="UP000033882">
    <property type="component" value="Unassembled WGS sequence"/>
</dbReference>
<proteinExistence type="predicted"/>
<comment type="caution">
    <text evidence="1">The sequence shown here is derived from an EMBL/GenBank/DDBJ whole genome shotgun (WGS) entry which is preliminary data.</text>
</comment>
<name>A0A0G1WGQ0_9BACT</name>
<reference evidence="1 2" key="1">
    <citation type="journal article" date="2015" name="Nature">
        <title>rRNA introns, odd ribosomes, and small enigmatic genomes across a large radiation of phyla.</title>
        <authorList>
            <person name="Brown C.T."/>
            <person name="Hug L.A."/>
            <person name="Thomas B.C."/>
            <person name="Sharon I."/>
            <person name="Castelle C.J."/>
            <person name="Singh A."/>
            <person name="Wilkins M.J."/>
            <person name="Williams K.H."/>
            <person name="Banfield J.F."/>
        </authorList>
    </citation>
    <scope>NUCLEOTIDE SEQUENCE [LARGE SCALE GENOMIC DNA]</scope>
</reference>
<dbReference type="AlphaFoldDB" id="A0A0G1WGQ0"/>
<accession>A0A0G1WGQ0</accession>